<dbReference type="Pfam" id="PF07690">
    <property type="entry name" value="MFS_1"/>
    <property type="match status" value="1"/>
</dbReference>
<feature type="region of interest" description="Disordered" evidence="7">
    <location>
        <begin position="483"/>
        <end position="505"/>
    </location>
</feature>
<feature type="transmembrane region" description="Helical" evidence="8">
    <location>
        <begin position="460"/>
        <end position="479"/>
    </location>
</feature>
<evidence type="ECO:0000256" key="1">
    <source>
        <dbReference type="ARBA" id="ARBA00004141"/>
    </source>
</evidence>
<feature type="compositionally biased region" description="Low complexity" evidence="7">
    <location>
        <begin position="490"/>
        <end position="505"/>
    </location>
</feature>
<organism evidence="10 11">
    <name type="scientific">Fusarium avenaceum</name>
    <dbReference type="NCBI Taxonomy" id="40199"/>
    <lineage>
        <taxon>Eukaryota</taxon>
        <taxon>Fungi</taxon>
        <taxon>Dikarya</taxon>
        <taxon>Ascomycota</taxon>
        <taxon>Pezizomycotina</taxon>
        <taxon>Sordariomycetes</taxon>
        <taxon>Hypocreomycetidae</taxon>
        <taxon>Hypocreales</taxon>
        <taxon>Nectriaceae</taxon>
        <taxon>Fusarium</taxon>
        <taxon>Fusarium tricinctum species complex</taxon>
    </lineage>
</organism>
<evidence type="ECO:0000256" key="2">
    <source>
        <dbReference type="ARBA" id="ARBA00022448"/>
    </source>
</evidence>
<evidence type="ECO:0000256" key="7">
    <source>
        <dbReference type="SAM" id="MobiDB-lite"/>
    </source>
</evidence>
<keyword evidence="3 8" id="KW-0812">Transmembrane</keyword>
<feature type="transmembrane region" description="Helical" evidence="8">
    <location>
        <begin position="376"/>
        <end position="397"/>
    </location>
</feature>
<feature type="transmembrane region" description="Helical" evidence="8">
    <location>
        <begin position="80"/>
        <end position="100"/>
    </location>
</feature>
<keyword evidence="2" id="KW-0813">Transport</keyword>
<keyword evidence="5 8" id="KW-0472">Membrane</keyword>
<evidence type="ECO:0000256" key="6">
    <source>
        <dbReference type="ARBA" id="ARBA00023180"/>
    </source>
</evidence>
<keyword evidence="4 8" id="KW-1133">Transmembrane helix</keyword>
<dbReference type="Gene3D" id="1.20.1250.20">
    <property type="entry name" value="MFS general substrate transporter like domains"/>
    <property type="match status" value="1"/>
</dbReference>
<gene>
    <name evidence="10" type="ORF">KAF25_004210</name>
</gene>
<dbReference type="GO" id="GO:0022857">
    <property type="term" value="F:transmembrane transporter activity"/>
    <property type="evidence" value="ECO:0007669"/>
    <property type="project" value="InterPro"/>
</dbReference>
<evidence type="ECO:0000256" key="4">
    <source>
        <dbReference type="ARBA" id="ARBA00022989"/>
    </source>
</evidence>
<evidence type="ECO:0000313" key="11">
    <source>
        <dbReference type="Proteomes" id="UP000782241"/>
    </source>
</evidence>
<dbReference type="Gene3D" id="1.20.1720.10">
    <property type="entry name" value="Multidrug resistance protein D"/>
    <property type="match status" value="1"/>
</dbReference>
<dbReference type="PROSITE" id="PS51257">
    <property type="entry name" value="PROKAR_LIPOPROTEIN"/>
    <property type="match status" value="1"/>
</dbReference>
<dbReference type="EMBL" id="JAGPUO010000006">
    <property type="protein sequence ID" value="KAG5661971.1"/>
    <property type="molecule type" value="Genomic_DNA"/>
</dbReference>
<feature type="transmembrane region" description="Helical" evidence="8">
    <location>
        <begin position="170"/>
        <end position="193"/>
    </location>
</feature>
<comment type="caution">
    <text evidence="10">The sequence shown here is derived from an EMBL/GenBank/DDBJ whole genome shotgun (WGS) entry which is preliminary data.</text>
</comment>
<dbReference type="InterPro" id="IPR011701">
    <property type="entry name" value="MFS"/>
</dbReference>
<proteinExistence type="predicted"/>
<feature type="transmembrane region" description="Helical" evidence="8">
    <location>
        <begin position="417"/>
        <end position="440"/>
    </location>
</feature>
<dbReference type="PRINTS" id="PR01035">
    <property type="entry name" value="TCRTETA"/>
</dbReference>
<reference evidence="10" key="1">
    <citation type="submission" date="2021-04" db="EMBL/GenBank/DDBJ databases">
        <title>Draft genome of Fusarium avenaceum strain F156N33, isolated from an atmospheric sample in Virginia.</title>
        <authorList>
            <person name="Yang S."/>
            <person name="Vinatzer B.A."/>
            <person name="Coleman J."/>
        </authorList>
    </citation>
    <scope>NUCLEOTIDE SEQUENCE</scope>
    <source>
        <strain evidence="10">F156N33</strain>
    </source>
</reference>
<feature type="transmembrane region" description="Helical" evidence="8">
    <location>
        <begin position="106"/>
        <end position="129"/>
    </location>
</feature>
<accession>A0A9P7H3N7</accession>
<evidence type="ECO:0000256" key="8">
    <source>
        <dbReference type="SAM" id="Phobius"/>
    </source>
</evidence>
<dbReference type="InterPro" id="IPR001958">
    <property type="entry name" value="Tet-R_TetA/multi-R_MdtG-like"/>
</dbReference>
<feature type="transmembrane region" description="Helical" evidence="8">
    <location>
        <begin position="141"/>
        <end position="158"/>
    </location>
</feature>
<dbReference type="Proteomes" id="UP000782241">
    <property type="component" value="Unassembled WGS sequence"/>
</dbReference>
<dbReference type="SUPFAM" id="SSF103473">
    <property type="entry name" value="MFS general substrate transporter"/>
    <property type="match status" value="1"/>
</dbReference>
<keyword evidence="6" id="KW-0325">Glycoprotein</keyword>
<feature type="transmembrane region" description="Helical" evidence="8">
    <location>
        <begin position="214"/>
        <end position="236"/>
    </location>
</feature>
<dbReference type="PANTHER" id="PTHR42718:SF9">
    <property type="entry name" value="MAJOR FACILITATOR SUPERFAMILY MULTIDRUG TRANSPORTER MFSC"/>
    <property type="match status" value="1"/>
</dbReference>
<feature type="transmembrane region" description="Helical" evidence="8">
    <location>
        <begin position="248"/>
        <end position="267"/>
    </location>
</feature>
<dbReference type="PROSITE" id="PS50850">
    <property type="entry name" value="MFS"/>
    <property type="match status" value="1"/>
</dbReference>
<dbReference type="CDD" id="cd17321">
    <property type="entry name" value="MFS_MMR_MDR_like"/>
    <property type="match status" value="1"/>
</dbReference>
<protein>
    <recommendedName>
        <fullName evidence="9">Major facilitator superfamily (MFS) profile domain-containing protein</fullName>
    </recommendedName>
</protein>
<evidence type="ECO:0000256" key="5">
    <source>
        <dbReference type="ARBA" id="ARBA00023136"/>
    </source>
</evidence>
<dbReference type="PANTHER" id="PTHR42718">
    <property type="entry name" value="MAJOR FACILITATOR SUPERFAMILY MULTIDRUG TRANSPORTER MFSC"/>
    <property type="match status" value="1"/>
</dbReference>
<comment type="subcellular location">
    <subcellularLocation>
        <location evidence="1">Membrane</location>
        <topology evidence="1">Multi-pass membrane protein</topology>
    </subcellularLocation>
</comment>
<feature type="transmembrane region" description="Helical" evidence="8">
    <location>
        <begin position="351"/>
        <end position="370"/>
    </location>
</feature>
<feature type="transmembrane region" description="Helical" evidence="8">
    <location>
        <begin position="324"/>
        <end position="344"/>
    </location>
</feature>
<keyword evidence="11" id="KW-1185">Reference proteome</keyword>
<feature type="transmembrane region" description="Helical" evidence="8">
    <location>
        <begin position="49"/>
        <end position="68"/>
    </location>
</feature>
<evidence type="ECO:0000259" key="9">
    <source>
        <dbReference type="PROSITE" id="PS50850"/>
    </source>
</evidence>
<evidence type="ECO:0000313" key="10">
    <source>
        <dbReference type="EMBL" id="KAG5661971.1"/>
    </source>
</evidence>
<dbReference type="InterPro" id="IPR020846">
    <property type="entry name" value="MFS_dom"/>
</dbReference>
<name>A0A9P7H3N7_9HYPO</name>
<feature type="domain" description="Major facilitator superfamily (MFS) profile" evidence="9">
    <location>
        <begin position="12"/>
        <end position="484"/>
    </location>
</feature>
<dbReference type="GO" id="GO:0016020">
    <property type="term" value="C:membrane"/>
    <property type="evidence" value="ECO:0007669"/>
    <property type="project" value="UniProtKB-SubCell"/>
</dbReference>
<dbReference type="InterPro" id="IPR036259">
    <property type="entry name" value="MFS_trans_sf"/>
</dbReference>
<dbReference type="AlphaFoldDB" id="A0A9P7H3N7"/>
<feature type="transmembrane region" description="Helical" evidence="8">
    <location>
        <begin position="288"/>
        <end position="304"/>
    </location>
</feature>
<sequence length="505" mass="53845">MTERSRREKALAIFTVGIACLTFFVDNASLGMANITLPDIKKSLDFNDGSLQWVLTAYSIMYGGFLMAGGRLCDVFEQKVMLLAGMTIFNASTLMCALAQNQITLIIGRGIQGFAAAATIPAAQSLVSLSFEDPTARIRAFGVWGASGSLGFVFGPIIGGLCSARLSWKWIFWVVLIVEGALEIGIIALFLLQGPRDSSNSINSDKHKNRFSNLHVRLDVLGTALSVVGLVLLVYSLTTGNVDGWDKANVLSTLIVGVVCLAIFIYVETKVASDPILPKYIWGDKTRTLGCLGATLVFAIWQGSNYLLTLQLQGFGFSTLSTSLRFLPLGITAIVVNAIIPSLLKPVGPRNLLFASWLIALAGMVLLSRMESADDYWRYCLPGMIFYISGIGTVYFVGNVTVVATASKETQGTVSGVYNMFLNVGGAVLGVALLTLVSNTVTSSKGGESSSSARLDGYRAGYYTCVGMSALGFAMSAGFGGKKAEKTEETQTSSEGSGSNETKEM</sequence>
<evidence type="ECO:0000256" key="3">
    <source>
        <dbReference type="ARBA" id="ARBA00022692"/>
    </source>
</evidence>